<feature type="compositionally biased region" description="Pro residues" evidence="1">
    <location>
        <begin position="81"/>
        <end position="91"/>
    </location>
</feature>
<dbReference type="Proteomes" id="UP000632289">
    <property type="component" value="Unassembled WGS sequence"/>
</dbReference>
<feature type="region of interest" description="Disordered" evidence="1">
    <location>
        <begin position="35"/>
        <end position="54"/>
    </location>
</feature>
<feature type="region of interest" description="Disordered" evidence="1">
    <location>
        <begin position="74"/>
        <end position="96"/>
    </location>
</feature>
<feature type="compositionally biased region" description="Low complexity" evidence="1">
    <location>
        <begin position="213"/>
        <end position="227"/>
    </location>
</feature>
<dbReference type="AlphaFoldDB" id="A0A927EYF8"/>
<accession>A0A927EYF8</accession>
<evidence type="ECO:0000313" key="4">
    <source>
        <dbReference type="Proteomes" id="UP000632289"/>
    </source>
</evidence>
<gene>
    <name evidence="3" type="ORF">IF129_10650</name>
</gene>
<dbReference type="InterPro" id="IPR025326">
    <property type="entry name" value="DUF4232"/>
</dbReference>
<feature type="region of interest" description="Disordered" evidence="1">
    <location>
        <begin position="211"/>
        <end position="250"/>
    </location>
</feature>
<keyword evidence="4" id="KW-1185">Reference proteome</keyword>
<comment type="caution">
    <text evidence="3">The sequence shown here is derived from an EMBL/GenBank/DDBJ whole genome shotgun (WGS) entry which is preliminary data.</text>
</comment>
<evidence type="ECO:0000256" key="1">
    <source>
        <dbReference type="SAM" id="MobiDB-lite"/>
    </source>
</evidence>
<sequence>MGTNAAGGGHRTARRTTVLLAAGALVLTGCGTREATSVATDGGPAAPYGVEADELKDADGLVEADELDEDAYDEYRVPNPTGAPSPQPTTGPCPDDGVRITAGVVDAAMGLRALTVHLVNCGDAPYTLHGYPEARALDAAREPLDVRVLDGTEHVTAGGVGDQRVRSVTVRPGDAAHTSVVWRNTTEFGAPVDAPYLDVAPAEGAAWQTTVPEGGLDLGTTGELALGPWQPGAPGEAPVRTPATPEPDHG</sequence>
<proteinExistence type="predicted"/>
<organism evidence="3 4">
    <name type="scientific">Streptomyces chumphonensis</name>
    <dbReference type="NCBI Taxonomy" id="1214925"/>
    <lineage>
        <taxon>Bacteria</taxon>
        <taxon>Bacillati</taxon>
        <taxon>Actinomycetota</taxon>
        <taxon>Actinomycetes</taxon>
        <taxon>Kitasatosporales</taxon>
        <taxon>Streptomycetaceae</taxon>
        <taxon>Streptomyces</taxon>
    </lineage>
</organism>
<feature type="domain" description="DUF4232" evidence="2">
    <location>
        <begin position="93"/>
        <end position="230"/>
    </location>
</feature>
<evidence type="ECO:0000259" key="2">
    <source>
        <dbReference type="Pfam" id="PF14016"/>
    </source>
</evidence>
<protein>
    <submittedName>
        <fullName evidence="3">DUF4232 domain-containing protein</fullName>
    </submittedName>
</protein>
<dbReference type="EMBL" id="JACXYU010000004">
    <property type="protein sequence ID" value="MBD3932013.1"/>
    <property type="molecule type" value="Genomic_DNA"/>
</dbReference>
<reference evidence="3" key="1">
    <citation type="submission" date="2020-09" db="EMBL/GenBank/DDBJ databases">
        <title>Secondary metabolite and genome analysis of marine Streptomyces chumphonensis KK1-2T.</title>
        <authorList>
            <person name="Phongsopitanun W."/>
            <person name="Kanchanasin P."/>
            <person name="Pittayakhajonwut P."/>
            <person name="Suwanborirux K."/>
            <person name="Tanasupawat S."/>
        </authorList>
    </citation>
    <scope>NUCLEOTIDE SEQUENCE</scope>
    <source>
        <strain evidence="3">KK1-2</strain>
    </source>
</reference>
<dbReference type="Pfam" id="PF14016">
    <property type="entry name" value="DUF4232"/>
    <property type="match status" value="1"/>
</dbReference>
<name>A0A927EYF8_9ACTN</name>
<dbReference type="RefSeq" id="WP_191209316.1">
    <property type="nucleotide sequence ID" value="NZ_BAABKL010000050.1"/>
</dbReference>
<evidence type="ECO:0000313" key="3">
    <source>
        <dbReference type="EMBL" id="MBD3932013.1"/>
    </source>
</evidence>